<evidence type="ECO:0000313" key="4">
    <source>
        <dbReference type="EMBL" id="KAA6317164.1"/>
    </source>
</evidence>
<dbReference type="InterPro" id="IPR009060">
    <property type="entry name" value="UBA-like_sf"/>
</dbReference>
<dbReference type="Pfam" id="PF00627">
    <property type="entry name" value="UBA"/>
    <property type="match status" value="1"/>
</dbReference>
<keyword evidence="1" id="KW-0963">Cytoplasm</keyword>
<comment type="function">
    <text evidence="1">Multiubiquitin chain receptor involved in modulation of proteasomal degradation. Involved in nucleotide excision repair.</text>
</comment>
<feature type="compositionally biased region" description="Gly residues" evidence="2">
    <location>
        <begin position="20"/>
        <end position="42"/>
    </location>
</feature>
<keyword evidence="1" id="KW-0234">DNA repair</keyword>
<reference evidence="4 5" key="1">
    <citation type="submission" date="2019-03" db="EMBL/GenBank/DDBJ databases">
        <title>Single cell metagenomics reveals metabolic interactions within the superorganism composed of flagellate Streblomastix strix and complex community of Bacteroidetes bacteria on its surface.</title>
        <authorList>
            <person name="Treitli S.C."/>
            <person name="Kolisko M."/>
            <person name="Husnik F."/>
            <person name="Keeling P."/>
            <person name="Hampl V."/>
        </authorList>
    </citation>
    <scope>NUCLEOTIDE SEQUENCE [LARGE SCALE GENOMIC DNA]</scope>
    <source>
        <strain evidence="4">ST1C</strain>
    </source>
</reference>
<dbReference type="GO" id="GO:0031593">
    <property type="term" value="F:polyubiquitin modification-dependent protein binding"/>
    <property type="evidence" value="ECO:0007669"/>
    <property type="project" value="UniProtKB-UniRule"/>
</dbReference>
<dbReference type="EMBL" id="SNRW01046716">
    <property type="protein sequence ID" value="KAA6317164.1"/>
    <property type="molecule type" value="Genomic_DNA"/>
</dbReference>
<accession>A0A5J4Q8D6</accession>
<protein>
    <recommendedName>
        <fullName evidence="1">UV excision repair protein RAD23</fullName>
    </recommendedName>
</protein>
<dbReference type="GO" id="GO:0005634">
    <property type="term" value="C:nucleus"/>
    <property type="evidence" value="ECO:0007669"/>
    <property type="project" value="UniProtKB-SubCell"/>
</dbReference>
<dbReference type="AlphaFoldDB" id="A0A5J4Q8D6"/>
<evidence type="ECO:0000259" key="3">
    <source>
        <dbReference type="PROSITE" id="PS50030"/>
    </source>
</evidence>
<dbReference type="OrthoDB" id="419317at2759"/>
<dbReference type="PROSITE" id="PS50030">
    <property type="entry name" value="UBA"/>
    <property type="match status" value="1"/>
</dbReference>
<proteinExistence type="inferred from homology"/>
<dbReference type="GO" id="GO:0043161">
    <property type="term" value="P:proteasome-mediated ubiquitin-dependent protein catabolic process"/>
    <property type="evidence" value="ECO:0007669"/>
    <property type="project" value="UniProtKB-UniRule"/>
</dbReference>
<dbReference type="InterPro" id="IPR004806">
    <property type="entry name" value="Rad23"/>
</dbReference>
<dbReference type="GO" id="GO:0006289">
    <property type="term" value="P:nucleotide-excision repair"/>
    <property type="evidence" value="ECO:0007669"/>
    <property type="project" value="UniProtKB-UniRule"/>
</dbReference>
<feature type="region of interest" description="Disordered" evidence="2">
    <location>
        <begin position="1"/>
        <end position="51"/>
    </location>
</feature>
<gene>
    <name evidence="4" type="ORF">EZS28_055142</name>
</gene>
<comment type="similarity">
    <text evidence="1">Belongs to the RAD23 family.</text>
</comment>
<evidence type="ECO:0000313" key="5">
    <source>
        <dbReference type="Proteomes" id="UP000324800"/>
    </source>
</evidence>
<evidence type="ECO:0000256" key="2">
    <source>
        <dbReference type="SAM" id="MobiDB-lite"/>
    </source>
</evidence>
<dbReference type="Gene3D" id="1.10.8.10">
    <property type="entry name" value="DNA helicase RuvA subunit, C-terminal domain"/>
    <property type="match status" value="1"/>
</dbReference>
<dbReference type="SMART" id="SM00165">
    <property type="entry name" value="UBA"/>
    <property type="match status" value="1"/>
</dbReference>
<feature type="domain" description="UBA" evidence="3">
    <location>
        <begin position="59"/>
        <end position="101"/>
    </location>
</feature>
<evidence type="ECO:0000256" key="1">
    <source>
        <dbReference type="RuleBase" id="RU367049"/>
    </source>
</evidence>
<keyword evidence="1" id="KW-0227">DNA damage</keyword>
<keyword evidence="1" id="KW-0539">Nucleus</keyword>
<dbReference type="PRINTS" id="PR01839">
    <property type="entry name" value="RAD23PROTEIN"/>
</dbReference>
<dbReference type="SUPFAM" id="SSF46934">
    <property type="entry name" value="UBA-like"/>
    <property type="match status" value="1"/>
</dbReference>
<dbReference type="GO" id="GO:0003684">
    <property type="term" value="F:damaged DNA binding"/>
    <property type="evidence" value="ECO:0007669"/>
    <property type="project" value="UniProtKB-UniRule"/>
</dbReference>
<sequence length="101" mass="10273">MGGAIQQPQQGLPQDLLGNLGTGGGIGQGGQQPGAGGQGTTFGGQRMHQTPQGLAIELTDDDKANVAQIREMTGSSMNAAVQAYPACDKNVEAAINFLFDS</sequence>
<feature type="compositionally biased region" description="Low complexity" evidence="2">
    <location>
        <begin position="1"/>
        <end position="19"/>
    </location>
</feature>
<dbReference type="InterPro" id="IPR015940">
    <property type="entry name" value="UBA"/>
</dbReference>
<dbReference type="Proteomes" id="UP000324800">
    <property type="component" value="Unassembled WGS sequence"/>
</dbReference>
<name>A0A5J4Q8D6_9EUKA</name>
<dbReference type="GO" id="GO:0005737">
    <property type="term" value="C:cytoplasm"/>
    <property type="evidence" value="ECO:0007669"/>
    <property type="project" value="UniProtKB-SubCell"/>
</dbReference>
<organism evidence="4 5">
    <name type="scientific">Streblomastix strix</name>
    <dbReference type="NCBI Taxonomy" id="222440"/>
    <lineage>
        <taxon>Eukaryota</taxon>
        <taxon>Metamonada</taxon>
        <taxon>Preaxostyla</taxon>
        <taxon>Oxymonadida</taxon>
        <taxon>Streblomastigidae</taxon>
        <taxon>Streblomastix</taxon>
    </lineage>
</organism>
<comment type="subcellular location">
    <subcellularLocation>
        <location evidence="1">Nucleus</location>
    </subcellularLocation>
    <subcellularLocation>
        <location evidence="1">Cytoplasm</location>
    </subcellularLocation>
</comment>
<dbReference type="GO" id="GO:0043130">
    <property type="term" value="F:ubiquitin binding"/>
    <property type="evidence" value="ECO:0007669"/>
    <property type="project" value="UniProtKB-UniRule"/>
</dbReference>
<comment type="caution">
    <text evidence="4">The sequence shown here is derived from an EMBL/GenBank/DDBJ whole genome shotgun (WGS) entry which is preliminary data.</text>
</comment>